<reference evidence="9 10" key="1">
    <citation type="submission" date="2020-08" db="EMBL/GenBank/DDBJ databases">
        <title>Genomic Encyclopedia of Type Strains, Phase IV (KMG-IV): sequencing the most valuable type-strain genomes for metagenomic binning, comparative biology and taxonomic classification.</title>
        <authorList>
            <person name="Goeker M."/>
        </authorList>
    </citation>
    <scope>NUCLEOTIDE SEQUENCE [LARGE SCALE GENOMIC DNA]</scope>
    <source>
        <strain evidence="9 10">DSM 26385</strain>
    </source>
</reference>
<dbReference type="Pfam" id="PF00126">
    <property type="entry name" value="HTH_1"/>
    <property type="match status" value="1"/>
</dbReference>
<dbReference type="FunFam" id="1.10.10.10:FF:000001">
    <property type="entry name" value="LysR family transcriptional regulator"/>
    <property type="match status" value="1"/>
</dbReference>
<dbReference type="SUPFAM" id="SSF46785">
    <property type="entry name" value="Winged helix' DNA-binding domain"/>
    <property type="match status" value="1"/>
</dbReference>
<name>A0A7W6JXY2_9HYPH</name>
<keyword evidence="4" id="KW-0804">Transcription</keyword>
<dbReference type="GO" id="GO:0032993">
    <property type="term" value="C:protein-DNA complex"/>
    <property type="evidence" value="ECO:0007669"/>
    <property type="project" value="TreeGrafter"/>
</dbReference>
<comment type="caution">
    <text evidence="9">The sequence shown here is derived from an EMBL/GenBank/DDBJ whole genome shotgun (WGS) entry which is preliminary data.</text>
</comment>
<evidence type="ECO:0000256" key="1">
    <source>
        <dbReference type="ARBA" id="ARBA00009437"/>
    </source>
</evidence>
<dbReference type="InterPro" id="IPR036390">
    <property type="entry name" value="WH_DNA-bd_sf"/>
</dbReference>
<evidence type="ECO:0000313" key="10">
    <source>
        <dbReference type="Proteomes" id="UP000584824"/>
    </source>
</evidence>
<evidence type="ECO:0000256" key="7">
    <source>
        <dbReference type="ARBA" id="ARBA00083243"/>
    </source>
</evidence>
<sequence>MNPLPNLRQLRYLVALADHLHFGEAAEACQVTQSTLSAGIQELESLLGVAVAERTKRSVMITPVGRRIVERARFILRDAEELVEIGARAANPLSGRLELGVIPTIGPFLLPKLVPHIIGLFPDMRLILREDKTAELLERLHAGRLDLVLMAFPYEAEGCETFMLFSDGYRLACNPDDHLAALESVSNDDVRGVPIMLLEKDHCLHSHALPFLKGLSGQAVTTFQGTSLYTLVAMVAEGLGATLVPDLAISSGLLNESNVTTRPLAESEGAVRQIGLCWRKNSSRAAEFRELGAVIRTWAESHIAPVGNLSSRPSDWLPDRTAS</sequence>
<dbReference type="CDD" id="cd08411">
    <property type="entry name" value="PBP2_OxyR"/>
    <property type="match status" value="1"/>
</dbReference>
<keyword evidence="2" id="KW-0805">Transcription regulation</keyword>
<organism evidence="9 10">
    <name type="scientific">Allorhizobium borbori</name>
    <dbReference type="NCBI Taxonomy" id="485907"/>
    <lineage>
        <taxon>Bacteria</taxon>
        <taxon>Pseudomonadati</taxon>
        <taxon>Pseudomonadota</taxon>
        <taxon>Alphaproteobacteria</taxon>
        <taxon>Hyphomicrobiales</taxon>
        <taxon>Rhizobiaceae</taxon>
        <taxon>Rhizobium/Agrobacterium group</taxon>
        <taxon>Allorhizobium</taxon>
    </lineage>
</organism>
<dbReference type="Proteomes" id="UP000584824">
    <property type="component" value="Unassembled WGS sequence"/>
</dbReference>
<evidence type="ECO:0000256" key="2">
    <source>
        <dbReference type="ARBA" id="ARBA00023015"/>
    </source>
</evidence>
<proteinExistence type="inferred from homology"/>
<dbReference type="InterPro" id="IPR036388">
    <property type="entry name" value="WH-like_DNA-bd_sf"/>
</dbReference>
<evidence type="ECO:0000313" key="9">
    <source>
        <dbReference type="EMBL" id="MBB4101563.1"/>
    </source>
</evidence>
<dbReference type="GO" id="GO:0003700">
    <property type="term" value="F:DNA-binding transcription factor activity"/>
    <property type="evidence" value="ECO:0007669"/>
    <property type="project" value="InterPro"/>
</dbReference>
<accession>A0A7W6JXY2</accession>
<gene>
    <name evidence="9" type="ORF">GGQ66_000079</name>
</gene>
<dbReference type="Pfam" id="PF03466">
    <property type="entry name" value="LysR_substrate"/>
    <property type="match status" value="1"/>
</dbReference>
<feature type="domain" description="HTH lysR-type" evidence="8">
    <location>
        <begin position="5"/>
        <end position="62"/>
    </location>
</feature>
<dbReference type="InterPro" id="IPR000847">
    <property type="entry name" value="LysR_HTH_N"/>
</dbReference>
<evidence type="ECO:0000256" key="5">
    <source>
        <dbReference type="ARBA" id="ARBA00054626"/>
    </source>
</evidence>
<evidence type="ECO:0000256" key="6">
    <source>
        <dbReference type="ARBA" id="ARBA00067332"/>
    </source>
</evidence>
<dbReference type="SUPFAM" id="SSF53850">
    <property type="entry name" value="Periplasmic binding protein-like II"/>
    <property type="match status" value="1"/>
</dbReference>
<dbReference type="AlphaFoldDB" id="A0A7W6JXY2"/>
<dbReference type="EMBL" id="JACIDU010000001">
    <property type="protein sequence ID" value="MBB4101563.1"/>
    <property type="molecule type" value="Genomic_DNA"/>
</dbReference>
<dbReference type="Gene3D" id="3.40.190.10">
    <property type="entry name" value="Periplasmic binding protein-like II"/>
    <property type="match status" value="2"/>
</dbReference>
<dbReference type="Gene3D" id="1.10.10.10">
    <property type="entry name" value="Winged helix-like DNA-binding domain superfamily/Winged helix DNA-binding domain"/>
    <property type="match status" value="1"/>
</dbReference>
<dbReference type="PANTHER" id="PTHR30346:SF10">
    <property type="entry name" value="TRANSCRIPTIONAL REGULATOR OF OXIDATIVE STRESS OXYR"/>
    <property type="match status" value="1"/>
</dbReference>
<keyword evidence="3" id="KW-0238">DNA-binding</keyword>
<protein>
    <recommendedName>
        <fullName evidence="6">HTH-type transcriptional regulator TtuA</fullName>
    </recommendedName>
    <alternativeName>
        <fullName evidence="7">Tartrate utilization transcriptional regulator</fullName>
    </alternativeName>
</protein>
<dbReference type="PROSITE" id="PS50931">
    <property type="entry name" value="HTH_LYSR"/>
    <property type="match status" value="1"/>
</dbReference>
<comment type="similarity">
    <text evidence="1">Belongs to the LysR transcriptional regulatory family.</text>
</comment>
<evidence type="ECO:0000256" key="3">
    <source>
        <dbReference type="ARBA" id="ARBA00023125"/>
    </source>
</evidence>
<dbReference type="PANTHER" id="PTHR30346">
    <property type="entry name" value="TRANSCRIPTIONAL DUAL REGULATOR HCAR-RELATED"/>
    <property type="match status" value="1"/>
</dbReference>
<comment type="function">
    <text evidence="5">Transcriptional regulator of the ttuABCDE tartrate utilization operon.</text>
</comment>
<dbReference type="InterPro" id="IPR005119">
    <property type="entry name" value="LysR_subst-bd"/>
</dbReference>
<keyword evidence="10" id="KW-1185">Reference proteome</keyword>
<evidence type="ECO:0000259" key="8">
    <source>
        <dbReference type="PROSITE" id="PS50931"/>
    </source>
</evidence>
<dbReference type="GO" id="GO:0003677">
    <property type="term" value="F:DNA binding"/>
    <property type="evidence" value="ECO:0007669"/>
    <property type="project" value="UniProtKB-KW"/>
</dbReference>
<dbReference type="RefSeq" id="WP_183788283.1">
    <property type="nucleotide sequence ID" value="NZ_JACIDU010000001.1"/>
</dbReference>
<evidence type="ECO:0000256" key="4">
    <source>
        <dbReference type="ARBA" id="ARBA00023163"/>
    </source>
</evidence>